<dbReference type="Proteomes" id="UP000471753">
    <property type="component" value="Unassembled WGS sequence"/>
</dbReference>
<keyword evidence="1" id="KW-0732">Signal</keyword>
<feature type="chain" id="PRO_5029496030" description="Transmembrane protein" evidence="1">
    <location>
        <begin position="25"/>
        <end position="107"/>
    </location>
</feature>
<protein>
    <recommendedName>
        <fullName evidence="4">Transmembrane protein</fullName>
    </recommendedName>
</protein>
<accession>A0A7K3UGB7</accession>
<proteinExistence type="predicted"/>
<gene>
    <name evidence="2" type="ORF">GR197_19640</name>
</gene>
<dbReference type="AlphaFoldDB" id="A0A7K3UGB7"/>
<evidence type="ECO:0000313" key="3">
    <source>
        <dbReference type="Proteomes" id="UP000471753"/>
    </source>
</evidence>
<dbReference type="RefSeq" id="WP_164012503.1">
    <property type="nucleotide sequence ID" value="NZ_WUFT01000012.1"/>
</dbReference>
<evidence type="ECO:0000256" key="1">
    <source>
        <dbReference type="SAM" id="SignalP"/>
    </source>
</evidence>
<feature type="signal peptide" evidence="1">
    <location>
        <begin position="1"/>
        <end position="24"/>
    </location>
</feature>
<organism evidence="2 3">
    <name type="scientific">Rhizobium phaseoli</name>
    <dbReference type="NCBI Taxonomy" id="396"/>
    <lineage>
        <taxon>Bacteria</taxon>
        <taxon>Pseudomonadati</taxon>
        <taxon>Pseudomonadota</taxon>
        <taxon>Alphaproteobacteria</taxon>
        <taxon>Hyphomicrobiales</taxon>
        <taxon>Rhizobiaceae</taxon>
        <taxon>Rhizobium/Agrobacterium group</taxon>
        <taxon>Rhizobium</taxon>
    </lineage>
</organism>
<evidence type="ECO:0000313" key="2">
    <source>
        <dbReference type="EMBL" id="NEJ72723.1"/>
    </source>
</evidence>
<name>A0A7K3UGB7_9HYPH</name>
<dbReference type="EMBL" id="WUFT01000012">
    <property type="protein sequence ID" value="NEJ72723.1"/>
    <property type="molecule type" value="Genomic_DNA"/>
</dbReference>
<evidence type="ECO:0008006" key="4">
    <source>
        <dbReference type="Google" id="ProtNLM"/>
    </source>
</evidence>
<comment type="caution">
    <text evidence="2">The sequence shown here is derived from an EMBL/GenBank/DDBJ whole genome shotgun (WGS) entry which is preliminary data.</text>
</comment>
<reference evidence="2 3" key="1">
    <citation type="submission" date="2019-12" db="EMBL/GenBank/DDBJ databases">
        <title>Rhizobium genotypes associated with high levels of biological nitrogen fixation by grain legumes in a temperate-maritime cropping system.</title>
        <authorList>
            <person name="Maluk M."/>
            <person name="Francesc Ferrando Molina F."/>
            <person name="Lopez Del Egido L."/>
            <person name="Lafos M."/>
            <person name="Langarica-Fuentes A."/>
            <person name="Gebre Yohannes G."/>
            <person name="Young M.W."/>
            <person name="Martin P."/>
            <person name="Gantlett R."/>
            <person name="Kenicer G."/>
            <person name="Hawes C."/>
            <person name="Begg G.S."/>
            <person name="Quilliam R.S."/>
            <person name="Squire G.R."/>
            <person name="Poole P.S."/>
            <person name="Young P.W."/>
            <person name="Iannetta P.M."/>
            <person name="James E.K."/>
        </authorList>
    </citation>
    <scope>NUCLEOTIDE SEQUENCE [LARGE SCALE GENOMIC DNA]</scope>
    <source>
        <strain evidence="2 3">JHI366</strain>
    </source>
</reference>
<sequence length="107" mass="11574">MKRIISSLLIATALVGSAIQPAAARDHHHHHDNTGRIIAGGVAAGVVGGLIGGALVNGGGPRYVDEGPRYVESPRYVEPQPRCWYEDRDVRNRYDGGYHAETVRVCE</sequence>